<dbReference type="AlphaFoldDB" id="A0A6A1Z8T4"/>
<protein>
    <submittedName>
        <fullName evidence="3">Uncharacterized protein</fullName>
    </submittedName>
</protein>
<feature type="coiled-coil region" evidence="1">
    <location>
        <begin position="94"/>
        <end position="131"/>
    </location>
</feature>
<proteinExistence type="predicted"/>
<keyword evidence="1" id="KW-0175">Coiled coil</keyword>
<organism evidence="3 4">
    <name type="scientific">Lactobacillus crispatus</name>
    <dbReference type="NCBI Taxonomy" id="47770"/>
    <lineage>
        <taxon>Bacteria</taxon>
        <taxon>Bacillati</taxon>
        <taxon>Bacillota</taxon>
        <taxon>Bacilli</taxon>
        <taxon>Lactobacillales</taxon>
        <taxon>Lactobacillaceae</taxon>
        <taxon>Lactobacillus</taxon>
    </lineage>
</organism>
<gene>
    <name evidence="3" type="ORF">F8251_00705</name>
</gene>
<evidence type="ECO:0000256" key="2">
    <source>
        <dbReference type="SAM" id="MobiDB-lite"/>
    </source>
</evidence>
<evidence type="ECO:0000256" key="1">
    <source>
        <dbReference type="SAM" id="Coils"/>
    </source>
</evidence>
<name>A0A6A1Z8T4_9LACO</name>
<comment type="caution">
    <text evidence="3">The sequence shown here is derived from an EMBL/GenBank/DDBJ whole genome shotgun (WGS) entry which is preliminary data.</text>
</comment>
<accession>A0A6A1Z8T4</accession>
<dbReference type="Proteomes" id="UP000430323">
    <property type="component" value="Unassembled WGS sequence"/>
</dbReference>
<reference evidence="3 4" key="1">
    <citation type="submission" date="2019-09" db="EMBL/GenBank/DDBJ databases">
        <title>Investigation of probiotic properties of different lactic acid bacteria.</title>
        <authorList>
            <person name="Jaomanjaka F."/>
            <person name="Blanc P."/>
        </authorList>
    </citation>
    <scope>NUCLEOTIDE SEQUENCE [LARGE SCALE GENOMIC DNA]</scope>
    <source>
        <strain evidence="3 4">BIO6272</strain>
    </source>
</reference>
<dbReference type="EMBL" id="WBOB01000002">
    <property type="protein sequence ID" value="KAB1978254.1"/>
    <property type="molecule type" value="Genomic_DNA"/>
</dbReference>
<evidence type="ECO:0000313" key="3">
    <source>
        <dbReference type="EMBL" id="KAB1978254.1"/>
    </source>
</evidence>
<dbReference type="RefSeq" id="WP_151495021.1">
    <property type="nucleotide sequence ID" value="NZ_JBBOJP010000049.1"/>
</dbReference>
<feature type="compositionally biased region" description="Polar residues" evidence="2">
    <location>
        <begin position="189"/>
        <end position="200"/>
    </location>
</feature>
<sequence>MADETQNAPVASAETATQTQPTKLYTYYYSNPDGASKDERCHAVYTEVPFDVVPWRMHKEAPAEGMVDPVWDDKLNSGLGAWKENSGTAQGQILAEAQAKIKELDEKGKQLDQANDKVDQAVKVMQQVQAQSSQQNVALMKSFTEQTQNTNKMLAAMQQTLAMVVKSNQQATPEAPAADATAQPVQPTEATTNKQENGGN</sequence>
<feature type="region of interest" description="Disordered" evidence="2">
    <location>
        <begin position="167"/>
        <end position="200"/>
    </location>
</feature>
<evidence type="ECO:0000313" key="4">
    <source>
        <dbReference type="Proteomes" id="UP000430323"/>
    </source>
</evidence>
<feature type="compositionally biased region" description="Low complexity" evidence="2">
    <location>
        <begin position="169"/>
        <end position="188"/>
    </location>
</feature>